<dbReference type="Proteomes" id="UP001529510">
    <property type="component" value="Unassembled WGS sequence"/>
</dbReference>
<evidence type="ECO:0000313" key="2">
    <source>
        <dbReference type="EMBL" id="KAL0158991.1"/>
    </source>
</evidence>
<dbReference type="EMBL" id="JAMKFB020000023">
    <property type="protein sequence ID" value="KAL0158991.1"/>
    <property type="molecule type" value="Genomic_DNA"/>
</dbReference>
<comment type="caution">
    <text evidence="2">The sequence shown here is derived from an EMBL/GenBank/DDBJ whole genome shotgun (WGS) entry which is preliminary data.</text>
</comment>
<sequence>MTLNNPPPPNNATAAQPESEDELTAMLLRAVKSIGVEVNTPSSPKRSSVAGQAASALHAIAILQIHQAKALKNCTRLVLTEVMQELRTASDFALRAMKVMSTMVVQEHHLWLNLAQMSDADKVCFLEAPISQAGLFGDTVKDFAQQFSAVQKQTETTSCPGI</sequence>
<accession>A0ABD0NDK0</accession>
<feature type="region of interest" description="Disordered" evidence="1">
    <location>
        <begin position="1"/>
        <end position="20"/>
    </location>
</feature>
<protein>
    <submittedName>
        <fullName evidence="2">Uncharacterized protein</fullName>
    </submittedName>
</protein>
<gene>
    <name evidence="2" type="ORF">M9458_047067</name>
</gene>
<feature type="non-terminal residue" evidence="2">
    <location>
        <position position="162"/>
    </location>
</feature>
<dbReference type="AlphaFoldDB" id="A0ABD0NDK0"/>
<reference evidence="2 3" key="1">
    <citation type="submission" date="2024-05" db="EMBL/GenBank/DDBJ databases">
        <title>Genome sequencing and assembly of Indian major carp, Cirrhinus mrigala (Hamilton, 1822).</title>
        <authorList>
            <person name="Mohindra V."/>
            <person name="Chowdhury L.M."/>
            <person name="Lal K."/>
            <person name="Jena J.K."/>
        </authorList>
    </citation>
    <scope>NUCLEOTIDE SEQUENCE [LARGE SCALE GENOMIC DNA]</scope>
    <source>
        <strain evidence="2">CM1030</strain>
        <tissue evidence="2">Blood</tissue>
    </source>
</reference>
<proteinExistence type="predicted"/>
<organism evidence="2 3">
    <name type="scientific">Cirrhinus mrigala</name>
    <name type="common">Mrigala</name>
    <dbReference type="NCBI Taxonomy" id="683832"/>
    <lineage>
        <taxon>Eukaryota</taxon>
        <taxon>Metazoa</taxon>
        <taxon>Chordata</taxon>
        <taxon>Craniata</taxon>
        <taxon>Vertebrata</taxon>
        <taxon>Euteleostomi</taxon>
        <taxon>Actinopterygii</taxon>
        <taxon>Neopterygii</taxon>
        <taxon>Teleostei</taxon>
        <taxon>Ostariophysi</taxon>
        <taxon>Cypriniformes</taxon>
        <taxon>Cyprinidae</taxon>
        <taxon>Labeoninae</taxon>
        <taxon>Labeonini</taxon>
        <taxon>Cirrhinus</taxon>
    </lineage>
</organism>
<feature type="compositionally biased region" description="Pro residues" evidence="1">
    <location>
        <begin position="1"/>
        <end position="10"/>
    </location>
</feature>
<name>A0ABD0NDK0_CIRMR</name>
<evidence type="ECO:0000313" key="3">
    <source>
        <dbReference type="Proteomes" id="UP001529510"/>
    </source>
</evidence>
<evidence type="ECO:0000256" key="1">
    <source>
        <dbReference type="SAM" id="MobiDB-lite"/>
    </source>
</evidence>
<keyword evidence="3" id="KW-1185">Reference proteome</keyword>